<dbReference type="Pfam" id="PF07499">
    <property type="entry name" value="RuvA_C"/>
    <property type="match status" value="1"/>
</dbReference>
<dbReference type="SUPFAM" id="SSF47781">
    <property type="entry name" value="RuvA domain 2-like"/>
    <property type="match status" value="1"/>
</dbReference>
<dbReference type="InterPro" id="IPR013849">
    <property type="entry name" value="DNA_helicase_Holl-junc_RuvA_I"/>
</dbReference>
<sequence>MIAFIEGEVVQAGEDYVILRLGGMGILIYVPVTLARQAHIGAPLFLYTHLVVREDGWALYGFESEVERRYFTFLLGVNGVGPRLALAILGVLSVGMIQQAVREEQPEIFTRVPGVGRKTAQKIVLYLQDKIGREEPMAGLAAFSEIDHQVLEALTSLGYSVIEAQAALQSIPRDAPADAEERLRLALRYFAS</sequence>
<comment type="subcellular location">
    <subcellularLocation>
        <location evidence="6">Cytoplasm</location>
    </subcellularLocation>
</comment>
<feature type="domain" description="Helix-hairpin-helix DNA-binding motif class 1" evidence="7">
    <location>
        <begin position="72"/>
        <end position="91"/>
    </location>
</feature>
<evidence type="ECO:0000256" key="1">
    <source>
        <dbReference type="ARBA" id="ARBA00022490"/>
    </source>
</evidence>
<keyword evidence="2 6" id="KW-0227">DNA damage</keyword>
<accession>A0A0N8GQ48</accession>
<dbReference type="PATRIC" id="fig|869279.4.peg.1922"/>
<evidence type="ECO:0000256" key="2">
    <source>
        <dbReference type="ARBA" id="ARBA00022763"/>
    </source>
</evidence>
<keyword evidence="3 6" id="KW-0238">DNA-binding</keyword>
<dbReference type="AlphaFoldDB" id="A0A0N8GQ48"/>
<dbReference type="RefSeq" id="WP_054522235.1">
    <property type="nucleotide sequence ID" value="NZ_LGKO01000005.1"/>
</dbReference>
<dbReference type="SMART" id="SM00278">
    <property type="entry name" value="HhH1"/>
    <property type="match status" value="2"/>
</dbReference>
<evidence type="ECO:0000256" key="6">
    <source>
        <dbReference type="HAMAP-Rule" id="MF_00031"/>
    </source>
</evidence>
<dbReference type="GO" id="GO:0009379">
    <property type="term" value="C:Holliday junction helicase complex"/>
    <property type="evidence" value="ECO:0007669"/>
    <property type="project" value="InterPro"/>
</dbReference>
<dbReference type="Gene3D" id="2.40.50.140">
    <property type="entry name" value="Nucleic acid-binding proteins"/>
    <property type="match status" value="1"/>
</dbReference>
<evidence type="ECO:0000256" key="4">
    <source>
        <dbReference type="ARBA" id="ARBA00023172"/>
    </source>
</evidence>
<evidence type="ECO:0000259" key="7">
    <source>
        <dbReference type="SMART" id="SM00278"/>
    </source>
</evidence>
<dbReference type="Pfam" id="PF01330">
    <property type="entry name" value="RuvA_N"/>
    <property type="match status" value="1"/>
</dbReference>
<comment type="caution">
    <text evidence="8">The sequence shown here is derived from an EMBL/GenBank/DDBJ whole genome shotgun (WGS) entry which is preliminary data.</text>
</comment>
<comment type="subunit">
    <text evidence="6">Homotetramer. Forms an RuvA(8)-RuvB(12)-Holliday junction (HJ) complex. HJ DNA is sandwiched between 2 RuvA tetramers; dsDNA enters through RuvA and exits via RuvB. An RuvB hexamer assembles on each DNA strand where it exits the tetramer. Each RuvB hexamer is contacted by two RuvA subunits (via domain III) on 2 adjacent RuvB subunits; this complex drives branch migration. In the full resolvosome a probable DNA-RuvA(4)-RuvB(12)-RuvC(2) complex forms which resolves the HJ.</text>
</comment>
<dbReference type="Proteomes" id="UP000050544">
    <property type="component" value="Unassembled WGS sequence"/>
</dbReference>
<comment type="function">
    <text evidence="6">The RuvA-RuvB-RuvC complex processes Holliday junction (HJ) DNA during genetic recombination and DNA repair, while the RuvA-RuvB complex plays an important role in the rescue of blocked DNA replication forks via replication fork reversal (RFR). RuvA specifically binds to HJ cruciform DNA, conferring on it an open structure. The RuvB hexamer acts as an ATP-dependent pump, pulling dsDNA into and through the RuvAB complex. HJ branch migration allows RuvC to scan DNA until it finds its consensus sequence, where it cleaves and resolves the cruciform DNA.</text>
</comment>
<dbReference type="InterPro" id="IPR010994">
    <property type="entry name" value="RuvA_2-like"/>
</dbReference>
<comment type="domain">
    <text evidence="6">Has three domains with a flexible linker between the domains II and III and assumes an 'L' shape. Domain III is highly mobile and contacts RuvB.</text>
</comment>
<keyword evidence="4 6" id="KW-0233">DNA recombination</keyword>
<dbReference type="EMBL" id="LGKO01000005">
    <property type="protein sequence ID" value="KPL82698.1"/>
    <property type="molecule type" value="Genomic_DNA"/>
</dbReference>
<dbReference type="InterPro" id="IPR000085">
    <property type="entry name" value="RuvA"/>
</dbReference>
<evidence type="ECO:0000256" key="3">
    <source>
        <dbReference type="ARBA" id="ARBA00023125"/>
    </source>
</evidence>
<organism evidence="8 9">
    <name type="scientific">Thermanaerothrix daxensis</name>
    <dbReference type="NCBI Taxonomy" id="869279"/>
    <lineage>
        <taxon>Bacteria</taxon>
        <taxon>Bacillati</taxon>
        <taxon>Chloroflexota</taxon>
        <taxon>Anaerolineae</taxon>
        <taxon>Anaerolineales</taxon>
        <taxon>Anaerolineaceae</taxon>
        <taxon>Thermanaerothrix</taxon>
    </lineage>
</organism>
<dbReference type="InterPro" id="IPR003583">
    <property type="entry name" value="Hlx-hairpin-Hlx_DNA-bd_motif"/>
</dbReference>
<dbReference type="Gene3D" id="1.10.150.20">
    <property type="entry name" value="5' to 3' exonuclease, C-terminal subdomain"/>
    <property type="match status" value="1"/>
</dbReference>
<gene>
    <name evidence="6" type="primary">ruvA</name>
    <name evidence="8" type="ORF">SE15_11500</name>
</gene>
<dbReference type="GO" id="GO:0000400">
    <property type="term" value="F:four-way junction DNA binding"/>
    <property type="evidence" value="ECO:0007669"/>
    <property type="project" value="UniProtKB-UniRule"/>
</dbReference>
<dbReference type="SUPFAM" id="SSF46929">
    <property type="entry name" value="DNA helicase RuvA subunit, C-terminal domain"/>
    <property type="match status" value="1"/>
</dbReference>
<protein>
    <recommendedName>
        <fullName evidence="6">Holliday junction branch migration complex subunit RuvA</fullName>
    </recommendedName>
</protein>
<keyword evidence="5 6" id="KW-0234">DNA repair</keyword>
<dbReference type="GO" id="GO:0009378">
    <property type="term" value="F:four-way junction helicase activity"/>
    <property type="evidence" value="ECO:0007669"/>
    <property type="project" value="InterPro"/>
</dbReference>
<evidence type="ECO:0000313" key="9">
    <source>
        <dbReference type="Proteomes" id="UP000050544"/>
    </source>
</evidence>
<dbReference type="GO" id="GO:0006281">
    <property type="term" value="P:DNA repair"/>
    <property type="evidence" value="ECO:0007669"/>
    <property type="project" value="UniProtKB-UniRule"/>
</dbReference>
<evidence type="ECO:0000313" key="8">
    <source>
        <dbReference type="EMBL" id="KPL82698.1"/>
    </source>
</evidence>
<dbReference type="Pfam" id="PF14520">
    <property type="entry name" value="HHH_5"/>
    <property type="match status" value="1"/>
</dbReference>
<dbReference type="Gene3D" id="1.10.8.10">
    <property type="entry name" value="DNA helicase RuvA subunit, C-terminal domain"/>
    <property type="match status" value="1"/>
</dbReference>
<keyword evidence="9" id="KW-1185">Reference proteome</keyword>
<dbReference type="InterPro" id="IPR012340">
    <property type="entry name" value="NA-bd_OB-fold"/>
</dbReference>
<dbReference type="OrthoDB" id="5293449at2"/>
<dbReference type="GO" id="GO:0005737">
    <property type="term" value="C:cytoplasm"/>
    <property type="evidence" value="ECO:0007669"/>
    <property type="project" value="UniProtKB-SubCell"/>
</dbReference>
<dbReference type="NCBIfam" id="TIGR00084">
    <property type="entry name" value="ruvA"/>
    <property type="match status" value="1"/>
</dbReference>
<dbReference type="STRING" id="869279.SE15_11500"/>
<dbReference type="InterPro" id="IPR011114">
    <property type="entry name" value="RuvA_C"/>
</dbReference>
<feature type="domain" description="Helix-hairpin-helix DNA-binding motif class 1" evidence="7">
    <location>
        <begin position="107"/>
        <end position="126"/>
    </location>
</feature>
<dbReference type="GO" id="GO:0048476">
    <property type="term" value="C:Holliday junction resolvase complex"/>
    <property type="evidence" value="ECO:0007669"/>
    <property type="project" value="UniProtKB-UniRule"/>
</dbReference>
<keyword evidence="1 6" id="KW-0963">Cytoplasm</keyword>
<dbReference type="GO" id="GO:0006310">
    <property type="term" value="P:DNA recombination"/>
    <property type="evidence" value="ECO:0007669"/>
    <property type="project" value="UniProtKB-UniRule"/>
</dbReference>
<comment type="caution">
    <text evidence="6">Lacks conserved residue(s) required for the propagation of feature annotation.</text>
</comment>
<dbReference type="HAMAP" id="MF_00031">
    <property type="entry name" value="DNA_HJ_migration_RuvA"/>
    <property type="match status" value="1"/>
</dbReference>
<dbReference type="CDD" id="cd14332">
    <property type="entry name" value="UBA_RuvA_C"/>
    <property type="match status" value="1"/>
</dbReference>
<evidence type="ECO:0000256" key="5">
    <source>
        <dbReference type="ARBA" id="ARBA00023204"/>
    </source>
</evidence>
<proteinExistence type="inferred from homology"/>
<dbReference type="InterPro" id="IPR036267">
    <property type="entry name" value="RuvA_C_sf"/>
</dbReference>
<dbReference type="GO" id="GO:0005524">
    <property type="term" value="F:ATP binding"/>
    <property type="evidence" value="ECO:0007669"/>
    <property type="project" value="InterPro"/>
</dbReference>
<feature type="region of interest" description="Domain III" evidence="6">
    <location>
        <begin position="148"/>
        <end position="192"/>
    </location>
</feature>
<comment type="similarity">
    <text evidence="6">Belongs to the RuvA family.</text>
</comment>
<name>A0A0N8GQ48_9CHLR</name>
<reference evidence="8 9" key="1">
    <citation type="submission" date="2015-07" db="EMBL/GenBank/DDBJ databases">
        <title>Whole genome sequence of Thermanaerothrix daxensis DSM 23592.</title>
        <authorList>
            <person name="Hemp J."/>
            <person name="Ward L.M."/>
            <person name="Pace L.A."/>
            <person name="Fischer W.W."/>
        </authorList>
    </citation>
    <scope>NUCLEOTIDE SEQUENCE [LARGE SCALE GENOMIC DNA]</scope>
    <source>
        <strain evidence="8 9">GNS-1</strain>
    </source>
</reference>
<dbReference type="SUPFAM" id="SSF50249">
    <property type="entry name" value="Nucleic acid-binding proteins"/>
    <property type="match status" value="1"/>
</dbReference>